<dbReference type="RefSeq" id="WP_092900268.1">
    <property type="nucleotide sequence ID" value="NZ_CAXBKE010000034.1"/>
</dbReference>
<reference evidence="2 3" key="1">
    <citation type="submission" date="2016-10" db="EMBL/GenBank/DDBJ databases">
        <authorList>
            <person name="de Groot N.N."/>
        </authorList>
    </citation>
    <scope>NUCLEOTIDE SEQUENCE [LARGE SCALE GENOMIC DNA]</scope>
    <source>
        <strain evidence="2 3">DSM 23399</strain>
    </source>
</reference>
<feature type="transmembrane region" description="Helical" evidence="1">
    <location>
        <begin position="109"/>
        <end position="129"/>
    </location>
</feature>
<dbReference type="GO" id="GO:0016020">
    <property type="term" value="C:membrane"/>
    <property type="evidence" value="ECO:0007669"/>
    <property type="project" value="InterPro"/>
</dbReference>
<keyword evidence="1" id="KW-0812">Transmembrane</keyword>
<name>A0A1I1C3X0_9BACT</name>
<accession>A0A1I1C3X0</accession>
<keyword evidence="1" id="KW-1133">Transmembrane helix</keyword>
<dbReference type="CDD" id="cd03498">
    <property type="entry name" value="SQR_TypeB_2_TM"/>
    <property type="match status" value="1"/>
</dbReference>
<gene>
    <name evidence="2" type="ORF">SAMN04489723_11949</name>
</gene>
<dbReference type="AlphaFoldDB" id="A0A1I1C3X0"/>
<protein>
    <submittedName>
        <fullName evidence="2">Succinate dehydrogenase / fumarate reductase cytochrome b subunit</fullName>
    </submittedName>
</protein>
<sequence>MSWVTKTLSSTIGRKLIMALTGLFLILFLTGHVAGNLQLFKSDGGEAFNIYAHFMTTNPAVKLLSYLTYISIIGHVIFSIWLGSTNRAARPIGYGVSTPPSTTLSSRNMGILGTFILIFIVIHMQTFWYQMHWGDVPFVTYDGVEYKDLFSIVAFAFQNELMVIGYVIAMAFLGFHLSHGFASAFQTLGLNHAKYSPAIALIGKIYCIVVPILFASMPVYIYFTQS</sequence>
<feature type="transmembrane region" description="Helical" evidence="1">
    <location>
        <begin position="198"/>
        <end position="223"/>
    </location>
</feature>
<feature type="transmembrane region" description="Helical" evidence="1">
    <location>
        <begin position="149"/>
        <end position="177"/>
    </location>
</feature>
<evidence type="ECO:0000313" key="3">
    <source>
        <dbReference type="Proteomes" id="UP000198790"/>
    </source>
</evidence>
<organism evidence="2 3">
    <name type="scientific">Algoriphagus aquimarinus</name>
    <dbReference type="NCBI Taxonomy" id="237018"/>
    <lineage>
        <taxon>Bacteria</taxon>
        <taxon>Pseudomonadati</taxon>
        <taxon>Bacteroidota</taxon>
        <taxon>Cytophagia</taxon>
        <taxon>Cytophagales</taxon>
        <taxon>Cyclobacteriaceae</taxon>
        <taxon>Algoriphagus</taxon>
    </lineage>
</organism>
<keyword evidence="1" id="KW-0472">Membrane</keyword>
<feature type="transmembrane region" description="Helical" evidence="1">
    <location>
        <begin position="63"/>
        <end position="82"/>
    </location>
</feature>
<dbReference type="Proteomes" id="UP000198790">
    <property type="component" value="Unassembled WGS sequence"/>
</dbReference>
<dbReference type="Gene3D" id="1.20.1300.10">
    <property type="entry name" value="Fumarate reductase/succinate dehydrogenase, transmembrane subunit"/>
    <property type="match status" value="1"/>
</dbReference>
<evidence type="ECO:0000313" key="2">
    <source>
        <dbReference type="EMBL" id="SFB55163.1"/>
    </source>
</evidence>
<dbReference type="OrthoDB" id="9802842at2"/>
<feature type="transmembrane region" description="Helical" evidence="1">
    <location>
        <begin position="16"/>
        <end position="34"/>
    </location>
</feature>
<dbReference type="NCBIfam" id="TIGR02046">
    <property type="entry name" value="sdhC_b558_fam"/>
    <property type="match status" value="1"/>
</dbReference>
<keyword evidence="3" id="KW-1185">Reference proteome</keyword>
<dbReference type="InterPro" id="IPR034804">
    <property type="entry name" value="SQR/QFR_C/D"/>
</dbReference>
<dbReference type="SUPFAM" id="SSF81343">
    <property type="entry name" value="Fumarate reductase respiratory complex transmembrane subunits"/>
    <property type="match status" value="1"/>
</dbReference>
<dbReference type="InterPro" id="IPR011138">
    <property type="entry name" value="Cytochrome_b-558"/>
</dbReference>
<evidence type="ECO:0000256" key="1">
    <source>
        <dbReference type="SAM" id="Phobius"/>
    </source>
</evidence>
<dbReference type="EMBL" id="FOKK01000019">
    <property type="protein sequence ID" value="SFB55163.1"/>
    <property type="molecule type" value="Genomic_DNA"/>
</dbReference>
<proteinExistence type="predicted"/>
<dbReference type="STRING" id="237018.SAMN04489723_11949"/>